<protein>
    <submittedName>
        <fullName evidence="1">Uncharacterized protein</fullName>
    </submittedName>
</protein>
<proteinExistence type="predicted"/>
<gene>
    <name evidence="1" type="ORF">NSPZN2_100066</name>
</gene>
<dbReference type="Proteomes" id="UP000675880">
    <property type="component" value="Unassembled WGS sequence"/>
</dbReference>
<name>A0ABM8QZL4_9BACT</name>
<keyword evidence="2" id="KW-1185">Reference proteome</keyword>
<evidence type="ECO:0000313" key="1">
    <source>
        <dbReference type="EMBL" id="CAE6725223.1"/>
    </source>
</evidence>
<comment type="caution">
    <text evidence="1">The sequence shown here is derived from an EMBL/GenBank/DDBJ whole genome shotgun (WGS) entry which is preliminary data.</text>
</comment>
<evidence type="ECO:0000313" key="2">
    <source>
        <dbReference type="Proteomes" id="UP000675880"/>
    </source>
</evidence>
<organism evidence="1 2">
    <name type="scientific">Nitrospira defluvii</name>
    <dbReference type="NCBI Taxonomy" id="330214"/>
    <lineage>
        <taxon>Bacteria</taxon>
        <taxon>Pseudomonadati</taxon>
        <taxon>Nitrospirota</taxon>
        <taxon>Nitrospiria</taxon>
        <taxon>Nitrospirales</taxon>
        <taxon>Nitrospiraceae</taxon>
        <taxon>Nitrospira</taxon>
    </lineage>
</organism>
<accession>A0ABM8QZL4</accession>
<dbReference type="EMBL" id="CAJNBJ010000002">
    <property type="protein sequence ID" value="CAE6725223.1"/>
    <property type="molecule type" value="Genomic_DNA"/>
</dbReference>
<sequence length="55" mass="6144">MYDLCRLITAHNRTVTAPASLPRTKSSLLCLNGRHQQDSRFSSSFIRLSPIQAIA</sequence>
<reference evidence="1 2" key="1">
    <citation type="submission" date="2021-02" db="EMBL/GenBank/DDBJ databases">
        <authorList>
            <person name="Han P."/>
        </authorList>
    </citation>
    <scope>NUCLEOTIDE SEQUENCE [LARGE SCALE GENOMIC DNA]</scope>
    <source>
        <strain evidence="1">Candidatus Nitrospira sp. ZN2</strain>
    </source>
</reference>